<dbReference type="Proteomes" id="UP001060012">
    <property type="component" value="Chromosome"/>
</dbReference>
<accession>A0ABY5E489</accession>
<evidence type="ECO:0000313" key="1">
    <source>
        <dbReference type="EMBL" id="UTJ05938.1"/>
    </source>
</evidence>
<proteinExistence type="predicted"/>
<gene>
    <name evidence="1" type="ORF">NJU99_11850</name>
</gene>
<evidence type="ECO:0000313" key="2">
    <source>
        <dbReference type="Proteomes" id="UP001060012"/>
    </source>
</evidence>
<dbReference type="RefSeq" id="WP_254576119.1">
    <property type="nucleotide sequence ID" value="NZ_CP100595.1"/>
</dbReference>
<dbReference type="Pfam" id="PF13310">
    <property type="entry name" value="Virulence_RhuM"/>
    <property type="match status" value="1"/>
</dbReference>
<reference evidence="1" key="1">
    <citation type="submission" date="2022-07" db="EMBL/GenBank/DDBJ databases">
        <title>Arcobacter roscoffensis sp. nov., a marine bacterium isolated from coastal seawater collected from Roscoff, France.</title>
        <authorList>
            <person name="Pascual J."/>
            <person name="Lepeaux C."/>
            <person name="Methner A."/>
            <person name="Overmann J."/>
        </authorList>
    </citation>
    <scope>NUCLEOTIDE SEQUENCE</scope>
    <source>
        <strain evidence="1">ARW1-2F2</strain>
    </source>
</reference>
<protein>
    <submittedName>
        <fullName evidence="1">Virulence RhuM family protein</fullName>
    </submittedName>
</protein>
<dbReference type="EMBL" id="CP100595">
    <property type="protein sequence ID" value="UTJ05938.1"/>
    <property type="molecule type" value="Genomic_DNA"/>
</dbReference>
<dbReference type="InterPro" id="IPR011204">
    <property type="entry name" value="Virulence_RhuM-like"/>
</dbReference>
<sequence length="274" mass="31776">MPNTVIYNNGELELNISVDSETIWLSQKQLCELFDRDKSVISRHLRNIFKENELDKNSVVAKNATTGNDGKIYQVDYYNLDVVISVGYRVNSLKATKFRQWATKILRTYIQDGYVLNTHKITEQRLFSLEKDIQDIKSQISNKTLEVKQGIFYDGEIFDAYVFLNDLVKSANKSIRIIDNYIDESILTLLSQNQNISIQIYTTNISKKLTLDIKKYNNQYNNLSVKISKNFHDRFIIIDEKEVYPIGASLKDLGKKVFAFSKMRIKADDIISKL</sequence>
<keyword evidence="2" id="KW-1185">Reference proteome</keyword>
<organism evidence="1 2">
    <name type="scientific">Arcobacter roscoffensis</name>
    <dbReference type="NCBI Taxonomy" id="2961520"/>
    <lineage>
        <taxon>Bacteria</taxon>
        <taxon>Pseudomonadati</taxon>
        <taxon>Campylobacterota</taxon>
        <taxon>Epsilonproteobacteria</taxon>
        <taxon>Campylobacterales</taxon>
        <taxon>Arcobacteraceae</taxon>
        <taxon>Arcobacter</taxon>
    </lineage>
</organism>
<dbReference type="PANTHER" id="PTHR35810:SF1">
    <property type="entry name" value="CYTOPLASMIC PROTEIN"/>
    <property type="match status" value="1"/>
</dbReference>
<name>A0ABY5E489_9BACT</name>
<dbReference type="PANTHER" id="PTHR35810">
    <property type="entry name" value="CYTOPLASMIC PROTEIN-RELATED"/>
    <property type="match status" value="1"/>
</dbReference>